<keyword evidence="2" id="KW-1185">Reference proteome</keyword>
<dbReference type="EMBL" id="JAYMYR010000004">
    <property type="protein sequence ID" value="KAK7368715.1"/>
    <property type="molecule type" value="Genomic_DNA"/>
</dbReference>
<proteinExistence type="predicted"/>
<comment type="caution">
    <text evidence="1">The sequence shown here is derived from an EMBL/GenBank/DDBJ whole genome shotgun (WGS) entry which is preliminary data.</text>
</comment>
<protein>
    <submittedName>
        <fullName evidence="1">Uncharacterized protein</fullName>
    </submittedName>
</protein>
<evidence type="ECO:0000313" key="1">
    <source>
        <dbReference type="EMBL" id="KAK7368715.1"/>
    </source>
</evidence>
<accession>A0AAN9N8R4</accession>
<gene>
    <name evidence="1" type="ORF">VNO80_10744</name>
</gene>
<evidence type="ECO:0000313" key="2">
    <source>
        <dbReference type="Proteomes" id="UP001374584"/>
    </source>
</evidence>
<dbReference type="AlphaFoldDB" id="A0AAN9N8R4"/>
<name>A0AAN9N8R4_PHACN</name>
<organism evidence="1 2">
    <name type="scientific">Phaseolus coccineus</name>
    <name type="common">Scarlet runner bean</name>
    <name type="synonym">Phaseolus multiflorus</name>
    <dbReference type="NCBI Taxonomy" id="3886"/>
    <lineage>
        <taxon>Eukaryota</taxon>
        <taxon>Viridiplantae</taxon>
        <taxon>Streptophyta</taxon>
        <taxon>Embryophyta</taxon>
        <taxon>Tracheophyta</taxon>
        <taxon>Spermatophyta</taxon>
        <taxon>Magnoliopsida</taxon>
        <taxon>eudicotyledons</taxon>
        <taxon>Gunneridae</taxon>
        <taxon>Pentapetalae</taxon>
        <taxon>rosids</taxon>
        <taxon>fabids</taxon>
        <taxon>Fabales</taxon>
        <taxon>Fabaceae</taxon>
        <taxon>Papilionoideae</taxon>
        <taxon>50 kb inversion clade</taxon>
        <taxon>NPAAA clade</taxon>
        <taxon>indigoferoid/millettioid clade</taxon>
        <taxon>Phaseoleae</taxon>
        <taxon>Phaseolus</taxon>
    </lineage>
</organism>
<reference evidence="1 2" key="1">
    <citation type="submission" date="2024-01" db="EMBL/GenBank/DDBJ databases">
        <title>The genomes of 5 underutilized Papilionoideae crops provide insights into root nodulation and disease resistanc.</title>
        <authorList>
            <person name="Jiang F."/>
        </authorList>
    </citation>
    <scope>NUCLEOTIDE SEQUENCE [LARGE SCALE GENOMIC DNA]</scope>
    <source>
        <strain evidence="1">JINMINGXINNONG_FW02</strain>
        <tissue evidence="1">Leaves</tissue>
    </source>
</reference>
<sequence>MKLLPIVVHSPFDNNHTSLKWKALKLQFLRCQCRQRRRLQLCILNNSASFSARESSVCTIQLFLMTDSSVSPAWQDVSSKVDQHDATVEQRITLRQLPVKKSHCGWRSRSLHYHNVTFHRRTGRCVYRSVLGHREQIVKGEHVSWVPQHGPKPRGVDPAGGID</sequence>
<dbReference type="Proteomes" id="UP001374584">
    <property type="component" value="Unassembled WGS sequence"/>
</dbReference>